<protein>
    <submittedName>
        <fullName evidence="1">Uncharacterized protein</fullName>
    </submittedName>
</protein>
<name>A0A0B7BJX7_9EUPU</name>
<accession>A0A0B7BJX7</accession>
<dbReference type="AlphaFoldDB" id="A0A0B7BJX7"/>
<organism evidence="1">
    <name type="scientific">Arion vulgaris</name>
    <dbReference type="NCBI Taxonomy" id="1028688"/>
    <lineage>
        <taxon>Eukaryota</taxon>
        <taxon>Metazoa</taxon>
        <taxon>Spiralia</taxon>
        <taxon>Lophotrochozoa</taxon>
        <taxon>Mollusca</taxon>
        <taxon>Gastropoda</taxon>
        <taxon>Heterobranchia</taxon>
        <taxon>Euthyneura</taxon>
        <taxon>Panpulmonata</taxon>
        <taxon>Eupulmonata</taxon>
        <taxon>Stylommatophora</taxon>
        <taxon>Helicina</taxon>
        <taxon>Arionoidea</taxon>
        <taxon>Arionidae</taxon>
        <taxon>Arion</taxon>
    </lineage>
</organism>
<gene>
    <name evidence="1" type="primary">ORF192970</name>
</gene>
<proteinExistence type="predicted"/>
<sequence length="50" mass="5578">ATSCKGYARIFISWTTNAASINNFEKSSHEKFSFGSVLQPESLKVLEPQK</sequence>
<reference evidence="1" key="1">
    <citation type="submission" date="2014-12" db="EMBL/GenBank/DDBJ databases">
        <title>Insight into the proteome of Arion vulgaris.</title>
        <authorList>
            <person name="Aradska J."/>
            <person name="Bulat T."/>
            <person name="Smidak R."/>
            <person name="Sarate P."/>
            <person name="Gangsoo J."/>
            <person name="Sialana F."/>
            <person name="Bilban M."/>
            <person name="Lubec G."/>
        </authorList>
    </citation>
    <scope>NUCLEOTIDE SEQUENCE</scope>
    <source>
        <tissue evidence="1">Skin</tissue>
    </source>
</reference>
<dbReference type="EMBL" id="HACG01046383">
    <property type="protein sequence ID" value="CEK93248.1"/>
    <property type="molecule type" value="Transcribed_RNA"/>
</dbReference>
<feature type="non-terminal residue" evidence="1">
    <location>
        <position position="1"/>
    </location>
</feature>
<evidence type="ECO:0000313" key="1">
    <source>
        <dbReference type="EMBL" id="CEK93248.1"/>
    </source>
</evidence>